<gene>
    <name evidence="7" type="ORF">BLI708_04445</name>
    <name evidence="6" type="ORF">Tam1G_1345</name>
</gene>
<dbReference type="InterPro" id="IPR028082">
    <property type="entry name" value="Peripla_BP_I"/>
</dbReference>
<dbReference type="PROSITE" id="PS50932">
    <property type="entry name" value="HTH_LACI_2"/>
    <property type="match status" value="1"/>
</dbReference>
<sequence length="339" mass="36210">MNQHKATIHDVARIAGVSRATVSRYLNGRKWVSQDAAANIKAAIEQTGYVANSHARALVTGRAGSVAFLLGEPQKLLFEDPNFAALLRAVADELGKRGVSFILMTTDDQSEAKRNLAYLQAGHVDGVIQVAWHKDSSEMLNGLVQAGIPTVIAEQPSDETLPVGYVHVEDYGGARKACEYLHECGAKHIAMIAGPAGPSGTRDRMHGFLDTVATFDDDSNAASRIAHGDYSASSGEVAMAQLLDADPDIDGVFVSSDTMAVGAIKELRTRGLSVPDDIQIIGFDDSSAAMLADPPLTTIRQPFQAIGKHLVDQLMRIINGEQPVGVTLPTELVVRDSTR</sequence>
<proteinExistence type="predicted"/>
<evidence type="ECO:0000313" key="8">
    <source>
        <dbReference type="Proteomes" id="UP000234855"/>
    </source>
</evidence>
<dbReference type="InterPro" id="IPR046335">
    <property type="entry name" value="LacI/GalR-like_sensor"/>
</dbReference>
<protein>
    <submittedName>
        <fullName evidence="7">LacI family DNA-binding transcriptional regulator</fullName>
    </submittedName>
    <submittedName>
        <fullName evidence="6">LacI family transcriptional regulator</fullName>
    </submittedName>
</protein>
<evidence type="ECO:0000256" key="3">
    <source>
        <dbReference type="ARBA" id="ARBA00023163"/>
    </source>
</evidence>
<dbReference type="SUPFAM" id="SSF47413">
    <property type="entry name" value="lambda repressor-like DNA-binding domains"/>
    <property type="match status" value="1"/>
</dbReference>
<dbReference type="PROSITE" id="PS50943">
    <property type="entry name" value="HTH_CROC1"/>
    <property type="match status" value="1"/>
</dbReference>
<evidence type="ECO:0000259" key="4">
    <source>
        <dbReference type="PROSITE" id="PS50932"/>
    </source>
</evidence>
<dbReference type="Proteomes" id="UP000234855">
    <property type="component" value="Unassembled WGS sequence"/>
</dbReference>
<dbReference type="SMART" id="SM00354">
    <property type="entry name" value="HTH_LACI"/>
    <property type="match status" value="1"/>
</dbReference>
<dbReference type="InterPro" id="IPR001387">
    <property type="entry name" value="Cro/C1-type_HTH"/>
</dbReference>
<keyword evidence="1" id="KW-0805">Transcription regulation</keyword>
<dbReference type="CDD" id="cd01392">
    <property type="entry name" value="HTH_LacI"/>
    <property type="match status" value="1"/>
</dbReference>
<accession>A0A2N5IRL1</accession>
<organism evidence="6 8">
    <name type="scientific">Bifidobacterium imperatoris</name>
    <dbReference type="NCBI Taxonomy" id="2020965"/>
    <lineage>
        <taxon>Bacteria</taxon>
        <taxon>Bacillati</taxon>
        <taxon>Actinomycetota</taxon>
        <taxon>Actinomycetes</taxon>
        <taxon>Bifidobacteriales</taxon>
        <taxon>Bifidobacteriaceae</taxon>
        <taxon>Bifidobacterium</taxon>
    </lineage>
</organism>
<dbReference type="GO" id="GO:0000976">
    <property type="term" value="F:transcription cis-regulatory region binding"/>
    <property type="evidence" value="ECO:0007669"/>
    <property type="project" value="TreeGrafter"/>
</dbReference>
<evidence type="ECO:0000313" key="7">
    <source>
        <dbReference type="EMBL" id="QSY58522.1"/>
    </source>
</evidence>
<evidence type="ECO:0000256" key="2">
    <source>
        <dbReference type="ARBA" id="ARBA00023125"/>
    </source>
</evidence>
<dbReference type="PROSITE" id="PS00356">
    <property type="entry name" value="HTH_LACI_1"/>
    <property type="match status" value="1"/>
</dbReference>
<reference evidence="6 8" key="1">
    <citation type="submission" date="2017-07" db="EMBL/GenBank/DDBJ databases">
        <title>Bifidobacterium novel species.</title>
        <authorList>
            <person name="Lugli G.A."/>
            <person name="Milani C."/>
            <person name="Duranti S."/>
            <person name="Mangifesta M."/>
        </authorList>
    </citation>
    <scope>NUCLEOTIDE SEQUENCE [LARGE SCALE GENOMIC DNA]</scope>
    <source>
        <strain evidence="6 8">45</strain>
    </source>
</reference>
<reference evidence="7 9" key="2">
    <citation type="submission" date="2021-03" db="EMBL/GenBank/DDBJ databases">
        <title>Genome sequencing of Bifidobacterium imperatoris JCM 32708.</title>
        <authorList>
            <person name="Kim J."/>
        </authorList>
    </citation>
    <scope>NUCLEOTIDE SEQUENCE [LARGE SCALE GENOMIC DNA]</scope>
    <source>
        <strain evidence="7 9">JCM 32708</strain>
    </source>
</reference>
<dbReference type="Pfam" id="PF00356">
    <property type="entry name" value="LacI"/>
    <property type="match status" value="1"/>
</dbReference>
<dbReference type="EMBL" id="NMWV01000017">
    <property type="protein sequence ID" value="PLS24591.1"/>
    <property type="molecule type" value="Genomic_DNA"/>
</dbReference>
<keyword evidence="9" id="KW-1185">Reference proteome</keyword>
<evidence type="ECO:0000313" key="6">
    <source>
        <dbReference type="EMBL" id="PLS24591.1"/>
    </source>
</evidence>
<dbReference type="EMBL" id="CP071591">
    <property type="protein sequence ID" value="QSY58522.1"/>
    <property type="molecule type" value="Genomic_DNA"/>
</dbReference>
<feature type="domain" description="HTH cro/C1-type" evidence="5">
    <location>
        <begin position="7"/>
        <end position="50"/>
    </location>
</feature>
<keyword evidence="3" id="KW-0804">Transcription</keyword>
<evidence type="ECO:0000259" key="5">
    <source>
        <dbReference type="PROSITE" id="PS50943"/>
    </source>
</evidence>
<dbReference type="AlphaFoldDB" id="A0A2N5IRL1"/>
<dbReference type="PANTHER" id="PTHR30146">
    <property type="entry name" value="LACI-RELATED TRANSCRIPTIONAL REPRESSOR"/>
    <property type="match status" value="1"/>
</dbReference>
<evidence type="ECO:0000256" key="1">
    <source>
        <dbReference type="ARBA" id="ARBA00023015"/>
    </source>
</evidence>
<dbReference type="Pfam" id="PF13377">
    <property type="entry name" value="Peripla_BP_3"/>
    <property type="match status" value="1"/>
</dbReference>
<keyword evidence="2 7" id="KW-0238">DNA-binding</keyword>
<dbReference type="PANTHER" id="PTHR30146:SF109">
    <property type="entry name" value="HTH-TYPE TRANSCRIPTIONAL REGULATOR GALS"/>
    <property type="match status" value="1"/>
</dbReference>
<feature type="domain" description="HTH lacI-type" evidence="4">
    <location>
        <begin position="6"/>
        <end position="60"/>
    </location>
</feature>
<dbReference type="CDD" id="cd06267">
    <property type="entry name" value="PBP1_LacI_sugar_binding-like"/>
    <property type="match status" value="1"/>
</dbReference>
<dbReference type="RefSeq" id="WP_101625964.1">
    <property type="nucleotide sequence ID" value="NZ_CP071591.1"/>
</dbReference>
<dbReference type="PRINTS" id="PR00036">
    <property type="entry name" value="HTHLACI"/>
</dbReference>
<dbReference type="Gene3D" id="3.40.50.2300">
    <property type="match status" value="2"/>
</dbReference>
<dbReference type="Gene3D" id="1.10.260.40">
    <property type="entry name" value="lambda repressor-like DNA-binding domains"/>
    <property type="match status" value="1"/>
</dbReference>
<dbReference type="GO" id="GO:0003700">
    <property type="term" value="F:DNA-binding transcription factor activity"/>
    <property type="evidence" value="ECO:0007669"/>
    <property type="project" value="TreeGrafter"/>
</dbReference>
<dbReference type="InterPro" id="IPR000843">
    <property type="entry name" value="HTH_LacI"/>
</dbReference>
<dbReference type="Proteomes" id="UP000663067">
    <property type="component" value="Chromosome"/>
</dbReference>
<evidence type="ECO:0000313" key="9">
    <source>
        <dbReference type="Proteomes" id="UP000663067"/>
    </source>
</evidence>
<name>A0A2N5IRL1_9BIFI</name>
<dbReference type="SUPFAM" id="SSF53822">
    <property type="entry name" value="Periplasmic binding protein-like I"/>
    <property type="match status" value="1"/>
</dbReference>
<dbReference type="InterPro" id="IPR010982">
    <property type="entry name" value="Lambda_DNA-bd_dom_sf"/>
</dbReference>